<keyword evidence="1" id="KW-0472">Membrane</keyword>
<dbReference type="Proteomes" id="UP000236724">
    <property type="component" value="Unassembled WGS sequence"/>
</dbReference>
<dbReference type="EMBL" id="FMSV02000059">
    <property type="protein sequence ID" value="SEH04580.1"/>
    <property type="molecule type" value="Genomic_DNA"/>
</dbReference>
<feature type="transmembrane region" description="Helical" evidence="1">
    <location>
        <begin position="157"/>
        <end position="175"/>
    </location>
</feature>
<protein>
    <submittedName>
        <fullName evidence="2">Uncharacterized protein</fullName>
    </submittedName>
</protein>
<dbReference type="AlphaFoldDB" id="A0A1H6F380"/>
<evidence type="ECO:0000313" key="3">
    <source>
        <dbReference type="Proteomes" id="UP000236724"/>
    </source>
</evidence>
<keyword evidence="1" id="KW-1133">Transmembrane helix</keyword>
<dbReference type="PANTHER" id="PTHR40940">
    <property type="entry name" value="PROTEIN BATD-RELATED"/>
    <property type="match status" value="1"/>
</dbReference>
<keyword evidence="1" id="KW-0812">Transmembrane</keyword>
<dbReference type="InterPro" id="IPR025738">
    <property type="entry name" value="BatD"/>
</dbReference>
<dbReference type="Pfam" id="PF13584">
    <property type="entry name" value="BatD"/>
    <property type="match status" value="1"/>
</dbReference>
<organism evidence="2 3">
    <name type="scientific">Candidatus Venteria ishoeyi</name>
    <dbReference type="NCBI Taxonomy" id="1899563"/>
    <lineage>
        <taxon>Bacteria</taxon>
        <taxon>Pseudomonadati</taxon>
        <taxon>Pseudomonadota</taxon>
        <taxon>Gammaproteobacteria</taxon>
        <taxon>Thiotrichales</taxon>
        <taxon>Thiotrichaceae</taxon>
        <taxon>Venteria</taxon>
    </lineage>
</organism>
<gene>
    <name evidence="2" type="ORF">MBHS_00428</name>
</gene>
<dbReference type="PANTHER" id="PTHR40940:SF1">
    <property type="entry name" value="PROTEIN BATD"/>
    <property type="match status" value="1"/>
</dbReference>
<evidence type="ECO:0000256" key="1">
    <source>
        <dbReference type="SAM" id="Phobius"/>
    </source>
</evidence>
<keyword evidence="3" id="KW-1185">Reference proteome</keyword>
<name>A0A1H6F380_9GAMM</name>
<evidence type="ECO:0000313" key="2">
    <source>
        <dbReference type="EMBL" id="SEH04580.1"/>
    </source>
</evidence>
<proteinExistence type="predicted"/>
<reference evidence="2 3" key="1">
    <citation type="submission" date="2016-10" db="EMBL/GenBank/DDBJ databases">
        <authorList>
            <person name="de Groot N.N."/>
        </authorList>
    </citation>
    <scope>NUCLEOTIDE SEQUENCE [LARGE SCALE GENOMIC DNA]</scope>
    <source>
        <strain evidence="2">MBHS1</strain>
    </source>
</reference>
<sequence length="369" mass="41813">MDIKPAVSSLDKWQPLQQLKVRGQVDRTSGLNIGEPVSLSLMVEGGIARGEQLPAPILKVDEADFKVYPENTLIEETLAKDNRYLGGRRVETYTLIPQRGGLLKLPPIQIPWWDLKRHQATRAEWRGENLLIKGGGIATAEDEQQARSAAASGSLSWMWLVLSNFVFLAIGWWIGAGRPGKEIMQEKALQTWHWLLLGLRWFWQRSAALRNKFPQDSFREAGENLHRYATAPVTYLPQRIYQLSLFAPLRSFRFLRAIEAETEAKALAAQLMRFSHETTGTALLTPLPVIARSLAATYPSLNKTRLLQLCQSLDQACFDRPAAFDARQWKMECRRVFQYLPLYKPKPHCPDDNRLPGLNPVAGCVLRST</sequence>
<accession>A0A1H6F380</accession>